<dbReference type="Proteomes" id="UP001432180">
    <property type="component" value="Chromosome"/>
</dbReference>
<dbReference type="NCBIfam" id="TIGR00229">
    <property type="entry name" value="sensory_box"/>
    <property type="match status" value="3"/>
</dbReference>
<evidence type="ECO:0000259" key="4">
    <source>
        <dbReference type="PROSITE" id="PS50883"/>
    </source>
</evidence>
<evidence type="ECO:0000259" key="5">
    <source>
        <dbReference type="PROSITE" id="PS50887"/>
    </source>
</evidence>
<gene>
    <name evidence="6" type="primary">gmr_7</name>
    <name evidence="6" type="ORF">Thiowin_02052</name>
</gene>
<evidence type="ECO:0000313" key="6">
    <source>
        <dbReference type="EMBL" id="WPL17066.1"/>
    </source>
</evidence>
<dbReference type="Gene3D" id="3.20.20.450">
    <property type="entry name" value="EAL domain"/>
    <property type="match status" value="1"/>
</dbReference>
<accession>A0ABZ0SAK0</accession>
<dbReference type="InterPro" id="IPR035919">
    <property type="entry name" value="EAL_sf"/>
</dbReference>
<dbReference type="InterPro" id="IPR035965">
    <property type="entry name" value="PAS-like_dom_sf"/>
</dbReference>
<dbReference type="CDD" id="cd01948">
    <property type="entry name" value="EAL"/>
    <property type="match status" value="1"/>
</dbReference>
<dbReference type="GO" id="GO:0071111">
    <property type="term" value="F:cyclic-guanylate-specific phosphodiesterase activity"/>
    <property type="evidence" value="ECO:0007669"/>
    <property type="project" value="UniProtKB-EC"/>
</dbReference>
<dbReference type="PROSITE" id="PS50113">
    <property type="entry name" value="PAC"/>
    <property type="match status" value="2"/>
</dbReference>
<dbReference type="InterPro" id="IPR000700">
    <property type="entry name" value="PAS-assoc_C"/>
</dbReference>
<dbReference type="NCBIfam" id="TIGR00254">
    <property type="entry name" value="GGDEF"/>
    <property type="match status" value="1"/>
</dbReference>
<dbReference type="InterPro" id="IPR013656">
    <property type="entry name" value="PAS_4"/>
</dbReference>
<dbReference type="SUPFAM" id="SSF55785">
    <property type="entry name" value="PYP-like sensor domain (PAS domain)"/>
    <property type="match status" value="4"/>
</dbReference>
<dbReference type="InterPro" id="IPR043128">
    <property type="entry name" value="Rev_trsase/Diguanyl_cyclase"/>
</dbReference>
<name>A0ABZ0SAK0_9GAMM</name>
<feature type="domain" description="PAC" evidence="3">
    <location>
        <begin position="491"/>
        <end position="543"/>
    </location>
</feature>
<dbReference type="CDD" id="cd01949">
    <property type="entry name" value="GGDEF"/>
    <property type="match status" value="1"/>
</dbReference>
<feature type="domain" description="PAS" evidence="2">
    <location>
        <begin position="296"/>
        <end position="356"/>
    </location>
</feature>
<dbReference type="SMART" id="SM00091">
    <property type="entry name" value="PAS"/>
    <property type="match status" value="4"/>
</dbReference>
<reference evidence="6 7" key="1">
    <citation type="journal article" date="2023" name="Microorganisms">
        <title>Thiorhodovibrio frisius and Trv. litoralis spp. nov., Two Novel Members from a Clade of Fastidious Purple Sulfur Bacteria That Exhibit Unique Red-Shifted Light-Harvesting Capabilities.</title>
        <authorList>
            <person name="Methner A."/>
            <person name="Kuzyk S.B."/>
            <person name="Petersen J."/>
            <person name="Bauer S."/>
            <person name="Brinkmann H."/>
            <person name="Sichau K."/>
            <person name="Wanner G."/>
            <person name="Wolf J."/>
            <person name="Neumann-Schaal M."/>
            <person name="Henke P."/>
            <person name="Tank M."/>
            <person name="Sproer C."/>
            <person name="Bunk B."/>
            <person name="Overmann J."/>
        </authorList>
    </citation>
    <scope>NUCLEOTIDE SEQUENCE [LARGE SCALE GENOMIC DNA]</scope>
    <source>
        <strain evidence="6 7">DSM 6702</strain>
    </source>
</reference>
<dbReference type="PROSITE" id="PS50887">
    <property type="entry name" value="GGDEF"/>
    <property type="match status" value="1"/>
</dbReference>
<dbReference type="SMART" id="SM00267">
    <property type="entry name" value="GGDEF"/>
    <property type="match status" value="1"/>
</dbReference>
<feature type="domain" description="GGDEF" evidence="5">
    <location>
        <begin position="575"/>
        <end position="708"/>
    </location>
</feature>
<dbReference type="Pfam" id="PF00990">
    <property type="entry name" value="GGDEF"/>
    <property type="match status" value="1"/>
</dbReference>
<dbReference type="Pfam" id="PF00563">
    <property type="entry name" value="EAL"/>
    <property type="match status" value="1"/>
</dbReference>
<keyword evidence="1" id="KW-0175">Coiled coil</keyword>
<protein>
    <submittedName>
        <fullName evidence="6">Cyclic di-GMP phosphodiesterase Gmr</fullName>
        <ecNumber evidence="6">3.1.4.52</ecNumber>
    </submittedName>
</protein>
<feature type="domain" description="PAS" evidence="2">
    <location>
        <begin position="148"/>
        <end position="220"/>
    </location>
</feature>
<feature type="domain" description="EAL" evidence="4">
    <location>
        <begin position="717"/>
        <end position="971"/>
    </location>
</feature>
<dbReference type="InterPro" id="IPR000014">
    <property type="entry name" value="PAS"/>
</dbReference>
<dbReference type="EC" id="3.1.4.52" evidence="6"/>
<dbReference type="PROSITE" id="PS50883">
    <property type="entry name" value="EAL"/>
    <property type="match status" value="1"/>
</dbReference>
<dbReference type="SUPFAM" id="SSF55073">
    <property type="entry name" value="Nucleotide cyclase"/>
    <property type="match status" value="1"/>
</dbReference>
<dbReference type="PROSITE" id="PS50112">
    <property type="entry name" value="PAS"/>
    <property type="match status" value="4"/>
</dbReference>
<dbReference type="EMBL" id="CP121472">
    <property type="protein sequence ID" value="WPL17066.1"/>
    <property type="molecule type" value="Genomic_DNA"/>
</dbReference>
<evidence type="ECO:0000259" key="2">
    <source>
        <dbReference type="PROSITE" id="PS50112"/>
    </source>
</evidence>
<dbReference type="Pfam" id="PF13426">
    <property type="entry name" value="PAS_9"/>
    <property type="match status" value="1"/>
</dbReference>
<dbReference type="InterPro" id="IPR000160">
    <property type="entry name" value="GGDEF_dom"/>
</dbReference>
<dbReference type="Pfam" id="PF08448">
    <property type="entry name" value="PAS_4"/>
    <property type="match status" value="2"/>
</dbReference>
<dbReference type="InterPro" id="IPR052155">
    <property type="entry name" value="Biofilm_reg_signaling"/>
</dbReference>
<keyword evidence="7" id="KW-1185">Reference proteome</keyword>
<dbReference type="CDD" id="cd00130">
    <property type="entry name" value="PAS"/>
    <property type="match status" value="3"/>
</dbReference>
<dbReference type="PANTHER" id="PTHR44757">
    <property type="entry name" value="DIGUANYLATE CYCLASE DGCP"/>
    <property type="match status" value="1"/>
</dbReference>
<evidence type="ECO:0000256" key="1">
    <source>
        <dbReference type="SAM" id="Coils"/>
    </source>
</evidence>
<dbReference type="Gene3D" id="3.30.70.270">
    <property type="match status" value="1"/>
</dbReference>
<dbReference type="InterPro" id="IPR001633">
    <property type="entry name" value="EAL_dom"/>
</dbReference>
<feature type="domain" description="PAS" evidence="2">
    <location>
        <begin position="418"/>
        <end position="464"/>
    </location>
</feature>
<organism evidence="6 7">
    <name type="scientific">Thiorhodovibrio winogradskyi</name>
    <dbReference type="NCBI Taxonomy" id="77007"/>
    <lineage>
        <taxon>Bacteria</taxon>
        <taxon>Pseudomonadati</taxon>
        <taxon>Pseudomonadota</taxon>
        <taxon>Gammaproteobacteria</taxon>
        <taxon>Chromatiales</taxon>
        <taxon>Chromatiaceae</taxon>
        <taxon>Thiorhodovibrio</taxon>
    </lineage>
</organism>
<dbReference type="PANTHER" id="PTHR44757:SF2">
    <property type="entry name" value="BIOFILM ARCHITECTURE MAINTENANCE PROTEIN MBAA"/>
    <property type="match status" value="1"/>
</dbReference>
<feature type="coiled-coil region" evidence="1">
    <location>
        <begin position="272"/>
        <end position="306"/>
    </location>
</feature>
<keyword evidence="6" id="KW-0378">Hydrolase</keyword>
<feature type="domain" description="PAC" evidence="3">
    <location>
        <begin position="238"/>
        <end position="290"/>
    </location>
</feature>
<evidence type="ECO:0000259" key="3">
    <source>
        <dbReference type="PROSITE" id="PS50113"/>
    </source>
</evidence>
<proteinExistence type="predicted"/>
<dbReference type="SMART" id="SM00052">
    <property type="entry name" value="EAL"/>
    <property type="match status" value="1"/>
</dbReference>
<dbReference type="SUPFAM" id="SSF141868">
    <property type="entry name" value="EAL domain-like"/>
    <property type="match status" value="1"/>
</dbReference>
<dbReference type="Gene3D" id="3.30.450.20">
    <property type="entry name" value="PAS domain"/>
    <property type="match status" value="4"/>
</dbReference>
<dbReference type="SMART" id="SM00086">
    <property type="entry name" value="PAC"/>
    <property type="match status" value="2"/>
</dbReference>
<dbReference type="InterPro" id="IPR029787">
    <property type="entry name" value="Nucleotide_cyclase"/>
</dbReference>
<feature type="domain" description="PAS" evidence="2">
    <location>
        <begin position="12"/>
        <end position="77"/>
    </location>
</feature>
<evidence type="ECO:0000313" key="7">
    <source>
        <dbReference type="Proteomes" id="UP001432180"/>
    </source>
</evidence>
<dbReference type="Pfam" id="PF13188">
    <property type="entry name" value="PAS_8"/>
    <property type="match status" value="1"/>
</dbReference>
<dbReference type="InterPro" id="IPR001610">
    <property type="entry name" value="PAC"/>
</dbReference>
<sequence>MLLSVMIDTASLIASSAIATFVIDSTHRVVHWNAACADLTGMPTVRLLGTADQWMPFYPSARPMLSDLIVAQASEEEIAAYYPGKYRRSRFPGAFEAEDFFPQLPWGGRWLLFTAAPLHSPDGKVTGAIQHLVDITEHRRTDAERTTSQRLLTEIIEGNPVPTFVIDTEHRVTHWNRACEIVMGIPATEMIGTREQWRAFYPAPRPVMADLILSQANQGEYERYYGNYTASSVVEGAFEAESFFPHFPGGGRWLFFTAAPLHGVAGEIIGAIETLQDTTERKRAEIAFAESERRLAEENYRTLFNEMITGFSVHQIITDEQGRPIDYRFLDVNPAFESMTGLRAADIVGRRVLEILPNTESLWIERFGQVALTGVPVTFEAPSEEIGKVFEVRAFRPSPGQFAVTFQDVTTRKQAEVRLRLLASVFENTHEGIVITNTDSVIIEVNDSYERITGYQRAELIGKTPRMLKSGHHGPEFYRGMWLTLLEEGVWRGELWNRRKSGELFPQQLTISVVLDDQGHPVHFVGVVVDITTIKRHEAELERIAHYDSLTGLPNRVLLNDRLQQAIAKAQREQMLLAVCFLDVDGFKPVNDNHGHGVGDCLLIKLADRFRAVVRANDTVARLGGDEFIILLADLADQDGCIQILQRILAMVSEPFLIDSNQLVVTASIGVTLFPLHATDTDTLLRQADQAMYKAKQLGKNTFFFYNGDQDAVEIETQRMIKRVERALSDNELVLHYQPKVNMRTAEVVGAEALIRWHHPERGLLPPGEFLPVIEDSDVMLELGDWVIREALRQMTLWDQQGLRLAVSVNVSACQLQRTDFVEKLEQALREAGRIDDPRLEIEITETAAISDLCHVTRLIEACRALGVQFSLDDFGTGYSSLTYLKLLPVQTLKIDKSFVLDMSRDAEDHAIVSGVTGLAKAFDLTVIAEGVESVEHGSLLLGLGCELAQGYGIAPALSPERLPDWANHWKSDPAWSQAGACT</sequence>